<name>A0ABS3GZF6_9ENTE</name>
<dbReference type="RefSeq" id="WP_207112648.1">
    <property type="nucleotide sequence ID" value="NZ_JAFLWD010000021.1"/>
</dbReference>
<reference evidence="1 2" key="1">
    <citation type="submission" date="2021-03" db="EMBL/GenBank/DDBJ databases">
        <title>Enterococcal diversity collection.</title>
        <authorList>
            <person name="Gilmore M.S."/>
            <person name="Schwartzman J."/>
            <person name="Van Tyne D."/>
            <person name="Martin M."/>
            <person name="Earl A.M."/>
            <person name="Manson A.L."/>
            <person name="Straub T."/>
            <person name="Salamzade R."/>
            <person name="Saavedra J."/>
            <person name="Lebreton F."/>
            <person name="Prichula J."/>
            <person name="Schaufler K."/>
            <person name="Gaca A."/>
            <person name="Sgardioli B."/>
            <person name="Wagenaar J."/>
            <person name="Strong T."/>
        </authorList>
    </citation>
    <scope>NUCLEOTIDE SEQUENCE [LARGE SCALE GENOMIC DNA]</scope>
    <source>
        <strain evidence="1 2">DIV0869a</strain>
    </source>
</reference>
<comment type="caution">
    <text evidence="1">The sequence shown here is derived from an EMBL/GenBank/DDBJ whole genome shotgun (WGS) entry which is preliminary data.</text>
</comment>
<dbReference type="EMBL" id="JAFLWD010000021">
    <property type="protein sequence ID" value="MBO0440605.1"/>
    <property type="molecule type" value="Genomic_DNA"/>
</dbReference>
<gene>
    <name evidence="1" type="ORF">JZO69_09545</name>
</gene>
<dbReference type="Proteomes" id="UP000664632">
    <property type="component" value="Unassembled WGS sequence"/>
</dbReference>
<dbReference type="Pfam" id="PF13376">
    <property type="entry name" value="OmdA"/>
    <property type="match status" value="1"/>
</dbReference>
<evidence type="ECO:0000313" key="2">
    <source>
        <dbReference type="Proteomes" id="UP000664632"/>
    </source>
</evidence>
<accession>A0ABS3GZF6</accession>
<proteinExistence type="predicted"/>
<protein>
    <submittedName>
        <fullName evidence="1">YdeI/OmpD-associated family protein</fullName>
    </submittedName>
</protein>
<evidence type="ECO:0000313" key="1">
    <source>
        <dbReference type="EMBL" id="MBO0440605.1"/>
    </source>
</evidence>
<keyword evidence="2" id="KW-1185">Reference proteome</keyword>
<sequence length="230" mass="26347">MGKSIVEKLKLMTYSNKVIVNRPSQEYLPELKEDQSQLPVEPTDMIFVFVMTMEELKKIVTEVIEKQLLHKNGVLFVAYPKKGNTVYSTFVHRDEIFPALQVDDSDGYIGSSTLKFNRMVSLDETFTVTGMKNVERTTKSTNVSSARVDDYIQFIPAVESFIEDHKEAKAMFNQLTPGYKKDWARYIYSAKQETTQAKRKNEMIDILQKGFKSKELYRQSLANGGGTLRG</sequence>
<organism evidence="1 2">
    <name type="scientific">Candidatus Enterococcus ikei</name>
    <dbReference type="NCBI Taxonomy" id="2815326"/>
    <lineage>
        <taxon>Bacteria</taxon>
        <taxon>Bacillati</taxon>
        <taxon>Bacillota</taxon>
        <taxon>Bacilli</taxon>
        <taxon>Lactobacillales</taxon>
        <taxon>Enterococcaceae</taxon>
        <taxon>Enterococcus</taxon>
    </lineage>
</organism>